<keyword evidence="1" id="KW-1133">Transmembrane helix</keyword>
<dbReference type="PANTHER" id="PTHR14969:SF13">
    <property type="entry name" value="AT30094P"/>
    <property type="match status" value="1"/>
</dbReference>
<dbReference type="RefSeq" id="WP_250427471.1">
    <property type="nucleotide sequence ID" value="NZ_JALPRR010000001.1"/>
</dbReference>
<organism evidence="3 4">
    <name type="scientific">Pontibacter ruber</name>
    <dbReference type="NCBI Taxonomy" id="1343895"/>
    <lineage>
        <taxon>Bacteria</taxon>
        <taxon>Pseudomonadati</taxon>
        <taxon>Bacteroidota</taxon>
        <taxon>Cytophagia</taxon>
        <taxon>Cytophagales</taxon>
        <taxon>Hymenobacteraceae</taxon>
        <taxon>Pontibacter</taxon>
    </lineage>
</organism>
<feature type="transmembrane region" description="Helical" evidence="1">
    <location>
        <begin position="100"/>
        <end position="118"/>
    </location>
</feature>
<dbReference type="Pfam" id="PF01569">
    <property type="entry name" value="PAP2"/>
    <property type="match status" value="1"/>
</dbReference>
<gene>
    <name evidence="3" type="ORF">ACFSKP_06125</name>
</gene>
<sequence length="239" mass="27450">MKPITQRFVRLLALLSVELVLIWAVFFICIALFVLMAHEVFIQKDNSLDTALFAFARSHTSPEVTRLMRFISFFASAEYLMVVPALVVLGFSWFEHMRWYGLKVLLISLTSSVLNQVLKRAFERPRPETAMLEQSGLSFPSGHAMIGGAFYGVLIYIVWQTVRSPFWRWLYTVLLTVLILLIGYSRIYLNVHYATDVVAGYAIGILWLIASVYLMRKLEKVYLARYGRADIDPPPQEKA</sequence>
<dbReference type="EMBL" id="JBHUIM010000001">
    <property type="protein sequence ID" value="MFD2245824.1"/>
    <property type="molecule type" value="Genomic_DNA"/>
</dbReference>
<evidence type="ECO:0000256" key="1">
    <source>
        <dbReference type="SAM" id="Phobius"/>
    </source>
</evidence>
<keyword evidence="4" id="KW-1185">Reference proteome</keyword>
<feature type="domain" description="Phosphatidic acid phosphatase type 2/haloperoxidase" evidence="2">
    <location>
        <begin position="100"/>
        <end position="212"/>
    </location>
</feature>
<dbReference type="Gene3D" id="1.20.144.10">
    <property type="entry name" value="Phosphatidic acid phosphatase type 2/haloperoxidase"/>
    <property type="match status" value="2"/>
</dbReference>
<evidence type="ECO:0000313" key="3">
    <source>
        <dbReference type="EMBL" id="MFD2245824.1"/>
    </source>
</evidence>
<evidence type="ECO:0000259" key="2">
    <source>
        <dbReference type="SMART" id="SM00014"/>
    </source>
</evidence>
<feature type="transmembrane region" description="Helical" evidence="1">
    <location>
        <begin position="197"/>
        <end position="215"/>
    </location>
</feature>
<dbReference type="CDD" id="cd03392">
    <property type="entry name" value="PAP2_like_2"/>
    <property type="match status" value="1"/>
</dbReference>
<dbReference type="Proteomes" id="UP001597374">
    <property type="component" value="Unassembled WGS sequence"/>
</dbReference>
<feature type="transmembrane region" description="Helical" evidence="1">
    <location>
        <begin position="138"/>
        <end position="159"/>
    </location>
</feature>
<proteinExistence type="predicted"/>
<accession>A0ABW5CVG4</accession>
<dbReference type="PANTHER" id="PTHR14969">
    <property type="entry name" value="SPHINGOSINE-1-PHOSPHATE PHOSPHOHYDROLASE"/>
    <property type="match status" value="1"/>
</dbReference>
<feature type="transmembrane region" description="Helical" evidence="1">
    <location>
        <begin position="12"/>
        <end position="37"/>
    </location>
</feature>
<dbReference type="SUPFAM" id="SSF48317">
    <property type="entry name" value="Acid phosphatase/Vanadium-dependent haloperoxidase"/>
    <property type="match status" value="1"/>
</dbReference>
<protein>
    <submittedName>
        <fullName evidence="3">Phosphatase PAP2 family protein</fullName>
    </submittedName>
</protein>
<name>A0ABW5CVG4_9BACT</name>
<evidence type="ECO:0000313" key="4">
    <source>
        <dbReference type="Proteomes" id="UP001597374"/>
    </source>
</evidence>
<comment type="caution">
    <text evidence="3">The sequence shown here is derived from an EMBL/GenBank/DDBJ whole genome shotgun (WGS) entry which is preliminary data.</text>
</comment>
<dbReference type="InterPro" id="IPR036938">
    <property type="entry name" value="PAP2/HPO_sf"/>
</dbReference>
<keyword evidence="1" id="KW-0472">Membrane</keyword>
<feature type="transmembrane region" description="Helical" evidence="1">
    <location>
        <begin position="166"/>
        <end position="185"/>
    </location>
</feature>
<feature type="transmembrane region" description="Helical" evidence="1">
    <location>
        <begin position="70"/>
        <end position="93"/>
    </location>
</feature>
<keyword evidence="1" id="KW-0812">Transmembrane</keyword>
<dbReference type="InterPro" id="IPR000326">
    <property type="entry name" value="PAP2/HPO"/>
</dbReference>
<reference evidence="4" key="1">
    <citation type="journal article" date="2019" name="Int. J. Syst. Evol. Microbiol.">
        <title>The Global Catalogue of Microorganisms (GCM) 10K type strain sequencing project: providing services to taxonomists for standard genome sequencing and annotation.</title>
        <authorList>
            <consortium name="The Broad Institute Genomics Platform"/>
            <consortium name="The Broad Institute Genome Sequencing Center for Infectious Disease"/>
            <person name="Wu L."/>
            <person name="Ma J."/>
        </authorList>
    </citation>
    <scope>NUCLEOTIDE SEQUENCE [LARGE SCALE GENOMIC DNA]</scope>
    <source>
        <strain evidence="4">CGMCC 4.1782</strain>
    </source>
</reference>
<dbReference type="SMART" id="SM00014">
    <property type="entry name" value="acidPPc"/>
    <property type="match status" value="1"/>
</dbReference>